<dbReference type="Gene3D" id="2.170.150.20">
    <property type="entry name" value="Peptide methionine sulfoxide reductase"/>
    <property type="match status" value="1"/>
</dbReference>
<organism evidence="5 6">
    <name type="scientific">Pontibacter rugosus</name>
    <dbReference type="NCBI Taxonomy" id="1745966"/>
    <lineage>
        <taxon>Bacteria</taxon>
        <taxon>Pseudomonadati</taxon>
        <taxon>Bacteroidota</taxon>
        <taxon>Cytophagia</taxon>
        <taxon>Cytophagales</taxon>
        <taxon>Hymenobacteraceae</taxon>
        <taxon>Pontibacter</taxon>
    </lineage>
</organism>
<dbReference type="InterPro" id="IPR002579">
    <property type="entry name" value="Met_Sox_Rdtase_MsrB_dom"/>
</dbReference>
<dbReference type="EC" id="1.8.4.12" evidence="1"/>
<protein>
    <recommendedName>
        <fullName evidence="1">peptide-methionine (R)-S-oxide reductase</fullName>
        <ecNumber evidence="1">1.8.4.12</ecNumber>
    </recommendedName>
</protein>
<evidence type="ECO:0000256" key="3">
    <source>
        <dbReference type="ARBA" id="ARBA00048488"/>
    </source>
</evidence>
<comment type="catalytic activity">
    <reaction evidence="3">
        <text>L-methionyl-[protein] + [thioredoxin]-disulfide + H2O = L-methionyl-(R)-S-oxide-[protein] + [thioredoxin]-dithiol</text>
        <dbReference type="Rhea" id="RHEA:24164"/>
        <dbReference type="Rhea" id="RHEA-COMP:10698"/>
        <dbReference type="Rhea" id="RHEA-COMP:10700"/>
        <dbReference type="Rhea" id="RHEA-COMP:12313"/>
        <dbReference type="Rhea" id="RHEA-COMP:12314"/>
        <dbReference type="ChEBI" id="CHEBI:15377"/>
        <dbReference type="ChEBI" id="CHEBI:16044"/>
        <dbReference type="ChEBI" id="CHEBI:29950"/>
        <dbReference type="ChEBI" id="CHEBI:45764"/>
        <dbReference type="ChEBI" id="CHEBI:50058"/>
        <dbReference type="EC" id="1.8.4.12"/>
    </reaction>
</comment>
<keyword evidence="6" id="KW-1185">Reference proteome</keyword>
<dbReference type="Pfam" id="PF01641">
    <property type="entry name" value="SelR"/>
    <property type="match status" value="1"/>
</dbReference>
<dbReference type="SUPFAM" id="SSF51316">
    <property type="entry name" value="Mss4-like"/>
    <property type="match status" value="1"/>
</dbReference>
<comment type="caution">
    <text evidence="5">The sequence shown here is derived from an EMBL/GenBank/DDBJ whole genome shotgun (WGS) entry which is preliminary data.</text>
</comment>
<dbReference type="InterPro" id="IPR028427">
    <property type="entry name" value="Met_Sox_Rdtase_MsrB"/>
</dbReference>
<evidence type="ECO:0000313" key="6">
    <source>
        <dbReference type="Proteomes" id="UP001597094"/>
    </source>
</evidence>
<dbReference type="PANTHER" id="PTHR10173">
    <property type="entry name" value="METHIONINE SULFOXIDE REDUCTASE"/>
    <property type="match status" value="1"/>
</dbReference>
<evidence type="ECO:0000256" key="1">
    <source>
        <dbReference type="ARBA" id="ARBA00012499"/>
    </source>
</evidence>
<dbReference type="EMBL" id="JBHTLD010000034">
    <property type="protein sequence ID" value="MFD1185722.1"/>
    <property type="molecule type" value="Genomic_DNA"/>
</dbReference>
<dbReference type="RefSeq" id="WP_377523846.1">
    <property type="nucleotide sequence ID" value="NZ_JBHTLD010000034.1"/>
</dbReference>
<sequence length="169" mass="19408">MLRWIDVLKYAKYSNPEPRVRVEKTEEEWQQLLTSQQYRVTREKGTEPPYRNVYCRSYEPGIYTCVGCGSLLFSSSTKYHAISGWPSFTQPATKNAMKYSFDDSHNMQRIEVICNVCDAHLGHVFNDGPEPHGLRYCINSASMVRVEEEEVDSVFRNNKGPAGEAKSQL</sequence>
<dbReference type="InterPro" id="IPR011057">
    <property type="entry name" value="Mss4-like_sf"/>
</dbReference>
<dbReference type="GO" id="GO:0033743">
    <property type="term" value="F:peptide-methionine (R)-S-oxide reductase activity"/>
    <property type="evidence" value="ECO:0007669"/>
    <property type="project" value="UniProtKB-EC"/>
</dbReference>
<proteinExistence type="predicted"/>
<gene>
    <name evidence="5" type="primary">msrB</name>
    <name evidence="5" type="ORF">ACFQ2O_05830</name>
</gene>
<evidence type="ECO:0000259" key="4">
    <source>
        <dbReference type="PROSITE" id="PS51790"/>
    </source>
</evidence>
<dbReference type="PROSITE" id="PS51790">
    <property type="entry name" value="MSRB"/>
    <property type="match status" value="1"/>
</dbReference>
<keyword evidence="2 5" id="KW-0560">Oxidoreductase</keyword>
<evidence type="ECO:0000256" key="2">
    <source>
        <dbReference type="ARBA" id="ARBA00023002"/>
    </source>
</evidence>
<accession>A0ABW3SLH7</accession>
<dbReference type="NCBIfam" id="TIGR00357">
    <property type="entry name" value="peptide-methionine (R)-S-oxide reductase MsrB"/>
    <property type="match status" value="1"/>
</dbReference>
<feature type="domain" description="MsrB" evidence="4">
    <location>
        <begin position="26"/>
        <end position="148"/>
    </location>
</feature>
<name>A0ABW3SLH7_9BACT</name>
<evidence type="ECO:0000313" key="5">
    <source>
        <dbReference type="EMBL" id="MFD1185722.1"/>
    </source>
</evidence>
<dbReference type="Proteomes" id="UP001597094">
    <property type="component" value="Unassembled WGS sequence"/>
</dbReference>
<dbReference type="PANTHER" id="PTHR10173:SF52">
    <property type="entry name" value="METHIONINE-R-SULFOXIDE REDUCTASE B1"/>
    <property type="match status" value="1"/>
</dbReference>
<reference evidence="6" key="1">
    <citation type="journal article" date="2019" name="Int. J. Syst. Evol. Microbiol.">
        <title>The Global Catalogue of Microorganisms (GCM) 10K type strain sequencing project: providing services to taxonomists for standard genome sequencing and annotation.</title>
        <authorList>
            <consortium name="The Broad Institute Genomics Platform"/>
            <consortium name="The Broad Institute Genome Sequencing Center for Infectious Disease"/>
            <person name="Wu L."/>
            <person name="Ma J."/>
        </authorList>
    </citation>
    <scope>NUCLEOTIDE SEQUENCE [LARGE SCALE GENOMIC DNA]</scope>
    <source>
        <strain evidence="6">JCM 31319</strain>
    </source>
</reference>